<keyword evidence="1" id="KW-0560">Oxidoreductase</keyword>
<evidence type="ECO:0000313" key="5">
    <source>
        <dbReference type="Proteomes" id="UP000654345"/>
    </source>
</evidence>
<comment type="similarity">
    <text evidence="2">Belongs to the flavin-dependent halogenase family. Bacterial tryptophan halogenase subfamily.</text>
</comment>
<dbReference type="PANTHER" id="PTHR43747:SF5">
    <property type="entry name" value="FAD-BINDING DOMAIN-CONTAINING PROTEIN"/>
    <property type="match status" value="1"/>
</dbReference>
<feature type="domain" description="FAD-binding" evidence="3">
    <location>
        <begin position="14"/>
        <end position="353"/>
    </location>
</feature>
<evidence type="ECO:0000256" key="1">
    <source>
        <dbReference type="ARBA" id="ARBA00023002"/>
    </source>
</evidence>
<comment type="caution">
    <text evidence="4">The sequence shown here is derived from an EMBL/GenBank/DDBJ whole genome shotgun (WGS) entry which is preliminary data.</text>
</comment>
<dbReference type="InterPro" id="IPR036188">
    <property type="entry name" value="FAD/NAD-bd_sf"/>
</dbReference>
<dbReference type="SUPFAM" id="SSF51905">
    <property type="entry name" value="FAD/NAD(P)-binding domain"/>
    <property type="match status" value="1"/>
</dbReference>
<evidence type="ECO:0000259" key="3">
    <source>
        <dbReference type="Pfam" id="PF01494"/>
    </source>
</evidence>
<dbReference type="Pfam" id="PF01494">
    <property type="entry name" value="FAD_binding_3"/>
    <property type="match status" value="1"/>
</dbReference>
<dbReference type="PANTHER" id="PTHR43747">
    <property type="entry name" value="FAD-BINDING PROTEIN"/>
    <property type="match status" value="1"/>
</dbReference>
<sequence>MQDETTGTQEKQRQAVVIGAGIAGLLAARVLAEHYEQVLVVERDALPVQPQPRAGTPQSHHLHRLLPRGKMILERLFPGFLDGLLEHGAFSLEHTKSLLIAKDGRTTLSTPNLAGKDASCSRALLEWEIRKRVQARAGVRFLTHQDVIGLVASSDRKRITGICVREHGQIAERTTIAADLIIDASGRSSKLPHWLQELGYHLPEDEQVHSAIGYSTRYYQFPADAHHEWSNALKPFSQSDGVAFSLLENHTCAVIIGNIGGHYPPTDAAAFEQRLAAVIGAHLPSLLQDARPLDDPRGYRIPVCVRHHFEQMEDWPTGLLVMGDAFCNFDPIYGQGMSVAAIEAETLARCLHEQQSHPQPIFERHVLQRMQEAIAPAWWLSSVSDLSVPGVTYTGPSPLRGVRLIQLYLDLYLKYAPVHDRELMQKGMLGQTYMLKNFLMNGLLISPRAVFNAPAFATLLAVGEASEASAEQQLLAVLLQGYPQRFEAILDEIIPDFSLSFEDLQAFAPGEEVLMPQESHPV</sequence>
<evidence type="ECO:0000256" key="2">
    <source>
        <dbReference type="ARBA" id="ARBA00038396"/>
    </source>
</evidence>
<dbReference type="InterPro" id="IPR002938">
    <property type="entry name" value="FAD-bd"/>
</dbReference>
<accession>A0ABQ3UVM3</accession>
<evidence type="ECO:0000313" key="4">
    <source>
        <dbReference type="EMBL" id="GHO56871.1"/>
    </source>
</evidence>
<proteinExistence type="inferred from homology"/>
<dbReference type="Proteomes" id="UP000654345">
    <property type="component" value="Unassembled WGS sequence"/>
</dbReference>
<dbReference type="Gene3D" id="3.50.50.60">
    <property type="entry name" value="FAD/NAD(P)-binding domain"/>
    <property type="match status" value="1"/>
</dbReference>
<name>A0ABQ3UVM3_9CHLR</name>
<dbReference type="EMBL" id="BNJG01000002">
    <property type="protein sequence ID" value="GHO56871.1"/>
    <property type="molecule type" value="Genomic_DNA"/>
</dbReference>
<dbReference type="RefSeq" id="WP_201373324.1">
    <property type="nucleotide sequence ID" value="NZ_BNJG01000002.1"/>
</dbReference>
<organism evidence="4 5">
    <name type="scientific">Ktedonobacter robiniae</name>
    <dbReference type="NCBI Taxonomy" id="2778365"/>
    <lineage>
        <taxon>Bacteria</taxon>
        <taxon>Bacillati</taxon>
        <taxon>Chloroflexota</taxon>
        <taxon>Ktedonobacteria</taxon>
        <taxon>Ktedonobacterales</taxon>
        <taxon>Ktedonobacteraceae</taxon>
        <taxon>Ktedonobacter</taxon>
    </lineage>
</organism>
<gene>
    <name evidence="4" type="ORF">KSB_53460</name>
</gene>
<protein>
    <recommendedName>
        <fullName evidence="3">FAD-binding domain-containing protein</fullName>
    </recommendedName>
</protein>
<keyword evidence="5" id="KW-1185">Reference proteome</keyword>
<reference evidence="4 5" key="1">
    <citation type="journal article" date="2021" name="Int. J. Syst. Evol. Microbiol.">
        <title>Reticulibacter mediterranei gen. nov., sp. nov., within the new family Reticulibacteraceae fam. nov., and Ktedonospora formicarum gen. nov., sp. nov., Ktedonobacter robiniae sp. nov., Dictyobacter formicarum sp. nov. and Dictyobacter arantiisoli sp. nov., belonging to the class Ktedonobacteria.</title>
        <authorList>
            <person name="Yabe S."/>
            <person name="Zheng Y."/>
            <person name="Wang C.M."/>
            <person name="Sakai Y."/>
            <person name="Abe K."/>
            <person name="Yokota A."/>
            <person name="Donadio S."/>
            <person name="Cavaletti L."/>
            <person name="Monciardini P."/>
        </authorList>
    </citation>
    <scope>NUCLEOTIDE SEQUENCE [LARGE SCALE GENOMIC DNA]</scope>
    <source>
        <strain evidence="4 5">SOSP1-30</strain>
    </source>
</reference>
<dbReference type="PRINTS" id="PR00420">
    <property type="entry name" value="RNGMNOXGNASE"/>
</dbReference>
<dbReference type="InterPro" id="IPR050816">
    <property type="entry name" value="Flavin-dep_Halogenase_NPB"/>
</dbReference>